<comment type="caution">
    <text evidence="2">The sequence shown here is derived from an EMBL/GenBank/DDBJ whole genome shotgun (WGS) entry which is preliminary data.</text>
</comment>
<dbReference type="NCBIfam" id="NF033510">
    <property type="entry name" value="Ca_tandemer"/>
    <property type="match status" value="6"/>
</dbReference>
<feature type="domain" description="Bacterial Ig-like" evidence="1">
    <location>
        <begin position="445"/>
        <end position="520"/>
    </location>
</feature>
<feature type="non-terminal residue" evidence="2">
    <location>
        <position position="1"/>
    </location>
</feature>
<dbReference type="InterPro" id="IPR044016">
    <property type="entry name" value="Big_13"/>
</dbReference>
<feature type="domain" description="Bacterial Ig-like" evidence="1">
    <location>
        <begin position="160"/>
        <end position="241"/>
    </location>
</feature>
<sequence length="729" mass="72958">GNAATGSGGGTSFVELARIAEGIDPSSLSFDDSFTANNDDIFSLRDTTDGVVPETALIGSLTLNDIGLINNPQPVISGTSTNLVGETVLITITDALDNVQTIAVIVQPDGTFTSPAIEPLPDGPIVVDVTVIGPDGEPVSDTITADIDTTAPVISIATLTDSASPVVTITGSVVGLDAGDDVTLTVTDSAGQVQTFVTQVDQQGNWSITTAALAEGPYNVQANAVDAAGNEGNAEATAVIDLTAPVIAIDAIADTNDTTPTLTGSANGVATGTLVSITVVASNGATQTLTATVTADGSWSAEVTDPLVEGEFTVTATVADSAGNTASDSEVGVVDITAPTITINTLGESNDTTPTISGTTLGVNAGTTVTLVITDSNGDQQTIIAVTDAAGNWQVDPSIALAEGDYTVTASVSDEAGNQASDTSVGLIDVTAPLISLDTLANSADDTPTISGQVQGVASGTLVSIVVVDANGAQQIFTTQTLIDGSFAVEVPSSLAQGQYSVVATVVDTAGNQASDSTTGLIDLSLLSITINIVGETNDTTPELTGSTLNAAAGDQVQVVITDINGQTETLVTTVDANGNWTVTPSQDLAEGEFSVTAVVTDSFGNTANAAITGIVDITAPTIIIDTVGDINDSTPVIAGSTQGASLGSIVSIVVTDSQNNSQTYTASTDANGNWSFDVTTPVAAGEFTVTASVTDAAGNTGTDTEIGTFNNTSPVLTLDFDQLTSDNT</sequence>
<feature type="domain" description="Bacterial Ig-like" evidence="1">
    <location>
        <begin position="537"/>
        <end position="617"/>
    </location>
</feature>
<protein>
    <recommendedName>
        <fullName evidence="1">Bacterial Ig-like domain-containing protein</fullName>
    </recommendedName>
</protein>
<proteinExistence type="predicted"/>
<dbReference type="EMBL" id="LAZR01023259">
    <property type="protein sequence ID" value="KKL79127.1"/>
    <property type="molecule type" value="Genomic_DNA"/>
</dbReference>
<reference evidence="2" key="1">
    <citation type="journal article" date="2015" name="Nature">
        <title>Complex archaea that bridge the gap between prokaryotes and eukaryotes.</title>
        <authorList>
            <person name="Spang A."/>
            <person name="Saw J.H."/>
            <person name="Jorgensen S.L."/>
            <person name="Zaremba-Niedzwiedzka K."/>
            <person name="Martijn J."/>
            <person name="Lind A.E."/>
            <person name="van Eijk R."/>
            <person name="Schleper C."/>
            <person name="Guy L."/>
            <person name="Ettema T.J."/>
        </authorList>
    </citation>
    <scope>NUCLEOTIDE SEQUENCE</scope>
</reference>
<feature type="non-terminal residue" evidence="2">
    <location>
        <position position="729"/>
    </location>
</feature>
<evidence type="ECO:0000313" key="2">
    <source>
        <dbReference type="EMBL" id="KKL79127.1"/>
    </source>
</evidence>
<dbReference type="AlphaFoldDB" id="A0A0F9HVH9"/>
<feature type="domain" description="Bacterial Ig-like" evidence="1">
    <location>
        <begin position="350"/>
        <end position="424"/>
    </location>
</feature>
<dbReference type="InterPro" id="IPR013783">
    <property type="entry name" value="Ig-like_fold"/>
</dbReference>
<feature type="domain" description="Bacterial Ig-like" evidence="1">
    <location>
        <begin position="255"/>
        <end position="332"/>
    </location>
</feature>
<dbReference type="Gene3D" id="2.60.40.10">
    <property type="entry name" value="Immunoglobulins"/>
    <property type="match status" value="7"/>
</dbReference>
<name>A0A0F9HVH9_9ZZZZ</name>
<feature type="domain" description="Bacterial Ig-like" evidence="1">
    <location>
        <begin position="631"/>
        <end position="706"/>
    </location>
</feature>
<gene>
    <name evidence="2" type="ORF">LCGC14_2017950</name>
</gene>
<organism evidence="2">
    <name type="scientific">marine sediment metagenome</name>
    <dbReference type="NCBI Taxonomy" id="412755"/>
    <lineage>
        <taxon>unclassified sequences</taxon>
        <taxon>metagenomes</taxon>
        <taxon>ecological metagenomes</taxon>
    </lineage>
</organism>
<evidence type="ECO:0000259" key="1">
    <source>
        <dbReference type="Pfam" id="PF19077"/>
    </source>
</evidence>
<accession>A0A0F9HVH9</accession>
<dbReference type="Pfam" id="PF19077">
    <property type="entry name" value="Big_13"/>
    <property type="match status" value="6"/>
</dbReference>